<accession>A0ABD1J463</accession>
<evidence type="ECO:0000256" key="7">
    <source>
        <dbReference type="SAM" id="Phobius"/>
    </source>
</evidence>
<evidence type="ECO:0000256" key="4">
    <source>
        <dbReference type="ARBA" id="ARBA00022989"/>
    </source>
</evidence>
<evidence type="ECO:0000256" key="3">
    <source>
        <dbReference type="ARBA" id="ARBA00022692"/>
    </source>
</evidence>
<dbReference type="InterPro" id="IPR006916">
    <property type="entry name" value="POPDC1-3"/>
</dbReference>
<comment type="similarity">
    <text evidence="2">Belongs to the popeye family.</text>
</comment>
<gene>
    <name evidence="9" type="ORF">ACEWY4_022943</name>
</gene>
<feature type="transmembrane region" description="Helical" evidence="7">
    <location>
        <begin position="79"/>
        <end position="98"/>
    </location>
</feature>
<dbReference type="Pfam" id="PF04831">
    <property type="entry name" value="POPDC1-3"/>
    <property type="match status" value="1"/>
</dbReference>
<dbReference type="SUPFAM" id="SSF51206">
    <property type="entry name" value="cAMP-binding domain-like"/>
    <property type="match status" value="1"/>
</dbReference>
<evidence type="ECO:0000256" key="1">
    <source>
        <dbReference type="ARBA" id="ARBA00004141"/>
    </source>
</evidence>
<comment type="subcellular location">
    <subcellularLocation>
        <location evidence="1">Membrane</location>
        <topology evidence="1">Multi-pass membrane protein</topology>
    </subcellularLocation>
</comment>
<feature type="region of interest" description="Disordered" evidence="6">
    <location>
        <begin position="275"/>
        <end position="351"/>
    </location>
</feature>
<evidence type="ECO:0000259" key="8">
    <source>
        <dbReference type="Pfam" id="PF04831"/>
    </source>
</evidence>
<evidence type="ECO:0000256" key="2">
    <source>
        <dbReference type="ARBA" id="ARBA00007146"/>
    </source>
</evidence>
<dbReference type="InterPro" id="IPR055272">
    <property type="entry name" value="POPDC1-3_dom"/>
</dbReference>
<reference evidence="9 10" key="1">
    <citation type="submission" date="2024-09" db="EMBL/GenBank/DDBJ databases">
        <title>A chromosome-level genome assembly of Gray's grenadier anchovy, Coilia grayii.</title>
        <authorList>
            <person name="Fu Z."/>
        </authorList>
    </citation>
    <scope>NUCLEOTIDE SEQUENCE [LARGE SCALE GENOMIC DNA]</scope>
    <source>
        <strain evidence="9">G4</strain>
        <tissue evidence="9">Muscle</tissue>
    </source>
</reference>
<evidence type="ECO:0000256" key="6">
    <source>
        <dbReference type="SAM" id="MobiDB-lite"/>
    </source>
</evidence>
<evidence type="ECO:0000256" key="5">
    <source>
        <dbReference type="ARBA" id="ARBA00023136"/>
    </source>
</evidence>
<keyword evidence="10" id="KW-1185">Reference proteome</keyword>
<dbReference type="Proteomes" id="UP001591681">
    <property type="component" value="Unassembled WGS sequence"/>
</dbReference>
<dbReference type="EMBL" id="JBHFQA010000020">
    <property type="protein sequence ID" value="KAL2081090.1"/>
    <property type="molecule type" value="Genomic_DNA"/>
</dbReference>
<sequence>MSGDNTTTLNSVLYGHQQCDGFTNTTEGALYHLGNTIMVLGYMGGSGAYGALYIFSFLVPAHVCLALWGFLTVCGLDVFVWHVLLVAACVGQICHLVVRLVRDGLASEELAALYQAVYVPLGVPVHVFKEITSACENKVLALGVEETYAVEGKTPIDQLSYLLSGRIRVSLEGQFLHYIFPHQFLDSPEWESLRPTEEGNFQVTLTAETDCRYISWRRRRLYLLLSREHYVARLFSVMLGNDIADKLYSLNDKLFAKSGVRLDIRLPSLYHVLAPSTQTSEGGGSGSGSGSSAPPSGSHGDQTIVAVDPQPDTQADNGGPQGRGRAPPVGPSARQESFLSDTELPSGEDSTSLVLEDFADIAGSLMDYGSERDYLK</sequence>
<dbReference type="GO" id="GO:0016020">
    <property type="term" value="C:membrane"/>
    <property type="evidence" value="ECO:0007669"/>
    <property type="project" value="UniProtKB-SubCell"/>
</dbReference>
<feature type="transmembrane region" description="Helical" evidence="7">
    <location>
        <begin position="51"/>
        <end position="73"/>
    </location>
</feature>
<dbReference type="AlphaFoldDB" id="A0ABD1J463"/>
<evidence type="ECO:0000313" key="9">
    <source>
        <dbReference type="EMBL" id="KAL2081090.1"/>
    </source>
</evidence>
<feature type="compositionally biased region" description="Low complexity" evidence="6">
    <location>
        <begin position="290"/>
        <end position="300"/>
    </location>
</feature>
<dbReference type="PANTHER" id="PTHR12101">
    <property type="entry name" value="POPEYE DOMAIN CONTAINING PROTEIN"/>
    <property type="match status" value="1"/>
</dbReference>
<protein>
    <recommendedName>
        <fullName evidence="8">POPDC1-3 domain-containing protein</fullName>
    </recommendedName>
</protein>
<proteinExistence type="inferred from homology"/>
<dbReference type="PANTHER" id="PTHR12101:SF15">
    <property type="entry name" value="POPEYE DOMAIN-CONTAINING PROTEIN 2"/>
    <property type="match status" value="1"/>
</dbReference>
<organism evidence="9 10">
    <name type="scientific">Coilia grayii</name>
    <name type="common">Gray's grenadier anchovy</name>
    <dbReference type="NCBI Taxonomy" id="363190"/>
    <lineage>
        <taxon>Eukaryota</taxon>
        <taxon>Metazoa</taxon>
        <taxon>Chordata</taxon>
        <taxon>Craniata</taxon>
        <taxon>Vertebrata</taxon>
        <taxon>Euteleostomi</taxon>
        <taxon>Actinopterygii</taxon>
        <taxon>Neopterygii</taxon>
        <taxon>Teleostei</taxon>
        <taxon>Clupei</taxon>
        <taxon>Clupeiformes</taxon>
        <taxon>Clupeoidei</taxon>
        <taxon>Engraulidae</taxon>
        <taxon>Coilinae</taxon>
        <taxon>Coilia</taxon>
    </lineage>
</organism>
<name>A0ABD1J463_9TELE</name>
<keyword evidence="5 7" id="KW-0472">Membrane</keyword>
<feature type="domain" description="POPDC1-3" evidence="8">
    <location>
        <begin position="27"/>
        <end position="253"/>
    </location>
</feature>
<dbReference type="InterPro" id="IPR018490">
    <property type="entry name" value="cNMP-bd_dom_sf"/>
</dbReference>
<keyword evidence="4 7" id="KW-1133">Transmembrane helix</keyword>
<evidence type="ECO:0000313" key="10">
    <source>
        <dbReference type="Proteomes" id="UP001591681"/>
    </source>
</evidence>
<keyword evidence="3 7" id="KW-0812">Transmembrane</keyword>
<comment type="caution">
    <text evidence="9">The sequence shown here is derived from an EMBL/GenBank/DDBJ whole genome shotgun (WGS) entry which is preliminary data.</text>
</comment>